<dbReference type="Gene3D" id="1.20.5.170">
    <property type="match status" value="1"/>
</dbReference>
<protein>
    <recommendedName>
        <fullName evidence="5">IF rod domain-containing protein</fullName>
    </recommendedName>
</protein>
<gene>
    <name evidence="6" type="ORF">PLEPLA_LOCUS45663</name>
</gene>
<name>A0A9N7VYB9_PLEPL</name>
<feature type="domain" description="IF rod" evidence="5">
    <location>
        <begin position="1"/>
        <end position="25"/>
    </location>
</feature>
<accession>A0A9N7VYB9</accession>
<dbReference type="GO" id="GO:0045095">
    <property type="term" value="C:keratin filament"/>
    <property type="evidence" value="ECO:0007669"/>
    <property type="project" value="TreeGrafter"/>
</dbReference>
<comment type="caution">
    <text evidence="6">The sequence shown here is derived from an EMBL/GenBank/DDBJ whole genome shotgun (WGS) entry which is preliminary data.</text>
</comment>
<keyword evidence="2" id="KW-0403">Intermediate filament</keyword>
<dbReference type="GO" id="GO:0005615">
    <property type="term" value="C:extracellular space"/>
    <property type="evidence" value="ECO:0007669"/>
    <property type="project" value="TreeGrafter"/>
</dbReference>
<dbReference type="InterPro" id="IPR039008">
    <property type="entry name" value="IF_rod_dom"/>
</dbReference>
<feature type="region of interest" description="Disordered" evidence="4">
    <location>
        <begin position="85"/>
        <end position="106"/>
    </location>
</feature>
<keyword evidence="1" id="KW-0416">Keratin</keyword>
<evidence type="ECO:0000256" key="1">
    <source>
        <dbReference type="ARBA" id="ARBA00022744"/>
    </source>
</evidence>
<dbReference type="SUPFAM" id="SSF64593">
    <property type="entry name" value="Intermediate filament protein, coiled coil region"/>
    <property type="match status" value="1"/>
</dbReference>
<dbReference type="InterPro" id="IPR018039">
    <property type="entry name" value="IF_conserved"/>
</dbReference>
<evidence type="ECO:0000256" key="3">
    <source>
        <dbReference type="ARBA" id="ARBA00023054"/>
    </source>
</evidence>
<evidence type="ECO:0000259" key="5">
    <source>
        <dbReference type="PROSITE" id="PS51842"/>
    </source>
</evidence>
<dbReference type="PANTHER" id="PTHR45616:SF21">
    <property type="entry name" value="KERATIN, TYPE II CYTOSKELETAL 7"/>
    <property type="match status" value="1"/>
</dbReference>
<dbReference type="GO" id="GO:0030280">
    <property type="term" value="F:structural constituent of skin epidermis"/>
    <property type="evidence" value="ECO:0007669"/>
    <property type="project" value="TreeGrafter"/>
</dbReference>
<organism evidence="6 7">
    <name type="scientific">Pleuronectes platessa</name>
    <name type="common">European plaice</name>
    <dbReference type="NCBI Taxonomy" id="8262"/>
    <lineage>
        <taxon>Eukaryota</taxon>
        <taxon>Metazoa</taxon>
        <taxon>Chordata</taxon>
        <taxon>Craniata</taxon>
        <taxon>Vertebrata</taxon>
        <taxon>Euteleostomi</taxon>
        <taxon>Actinopterygii</taxon>
        <taxon>Neopterygii</taxon>
        <taxon>Teleostei</taxon>
        <taxon>Neoteleostei</taxon>
        <taxon>Acanthomorphata</taxon>
        <taxon>Carangaria</taxon>
        <taxon>Pleuronectiformes</taxon>
        <taxon>Pleuronectoidei</taxon>
        <taxon>Pleuronectidae</taxon>
        <taxon>Pleuronectes</taxon>
    </lineage>
</organism>
<dbReference type="PROSITE" id="PS51842">
    <property type="entry name" value="IF_ROD_2"/>
    <property type="match status" value="1"/>
</dbReference>
<evidence type="ECO:0000313" key="7">
    <source>
        <dbReference type="Proteomes" id="UP001153269"/>
    </source>
</evidence>
<dbReference type="PANTHER" id="PTHR45616">
    <property type="entry name" value="GATA-TYPE DOMAIN-CONTAINING PROTEIN"/>
    <property type="match status" value="1"/>
</dbReference>
<keyword evidence="7" id="KW-1185">Reference proteome</keyword>
<evidence type="ECO:0000256" key="4">
    <source>
        <dbReference type="SAM" id="MobiDB-lite"/>
    </source>
</evidence>
<dbReference type="AlphaFoldDB" id="A0A9N7VYB9"/>
<dbReference type="GO" id="GO:0031424">
    <property type="term" value="P:keratinization"/>
    <property type="evidence" value="ECO:0007669"/>
    <property type="project" value="TreeGrafter"/>
</dbReference>
<dbReference type="EMBL" id="CADEAL010004359">
    <property type="protein sequence ID" value="CAB1457835.1"/>
    <property type="molecule type" value="Genomic_DNA"/>
</dbReference>
<keyword evidence="3" id="KW-0175">Coiled coil</keyword>
<sequence length="121" mass="13215">MNVKLALDIEIATYRKLLEGEEDRISSGGATATVRMQQSSAGLQNSSMSGGYGGGYGSSGYSGGYGGGYWWRTRHHHQDINIINQQQQESVLKKESRPSSPSETFDIHQAVVLQGAKQYCQ</sequence>
<dbReference type="GO" id="GO:0045109">
    <property type="term" value="P:intermediate filament organization"/>
    <property type="evidence" value="ECO:0007669"/>
    <property type="project" value="TreeGrafter"/>
</dbReference>
<evidence type="ECO:0000256" key="2">
    <source>
        <dbReference type="ARBA" id="ARBA00022754"/>
    </source>
</evidence>
<proteinExistence type="predicted"/>
<dbReference type="Proteomes" id="UP001153269">
    <property type="component" value="Unassembled WGS sequence"/>
</dbReference>
<dbReference type="PROSITE" id="PS00226">
    <property type="entry name" value="IF_ROD_1"/>
    <property type="match status" value="1"/>
</dbReference>
<reference evidence="6" key="1">
    <citation type="submission" date="2020-03" db="EMBL/GenBank/DDBJ databases">
        <authorList>
            <person name="Weist P."/>
        </authorList>
    </citation>
    <scope>NUCLEOTIDE SEQUENCE</scope>
</reference>
<evidence type="ECO:0000313" key="6">
    <source>
        <dbReference type="EMBL" id="CAB1457835.1"/>
    </source>
</evidence>